<dbReference type="Gramene" id="AET2Gv21301900.3">
    <property type="protein sequence ID" value="AET2Gv21301900.3"/>
    <property type="gene ID" value="AET2Gv21301900"/>
</dbReference>
<evidence type="ECO:0000313" key="1">
    <source>
        <dbReference type="EnsemblPlants" id="AET2Gv21301900.3"/>
    </source>
</evidence>
<dbReference type="Proteomes" id="UP000015105">
    <property type="component" value="Chromosome 2D"/>
</dbReference>
<reference evidence="1" key="5">
    <citation type="journal article" date="2021" name="G3 (Bethesda)">
        <title>Aegilops tauschii genome assembly Aet v5.0 features greater sequence contiguity and improved annotation.</title>
        <authorList>
            <person name="Wang L."/>
            <person name="Zhu T."/>
            <person name="Rodriguez J.C."/>
            <person name="Deal K.R."/>
            <person name="Dubcovsky J."/>
            <person name="McGuire P.E."/>
            <person name="Lux T."/>
            <person name="Spannagl M."/>
            <person name="Mayer K.F.X."/>
            <person name="Baldrich P."/>
            <person name="Meyers B.C."/>
            <person name="Huo N."/>
            <person name="Gu Y.Q."/>
            <person name="Zhou H."/>
            <person name="Devos K.M."/>
            <person name="Bennetzen J.L."/>
            <person name="Unver T."/>
            <person name="Budak H."/>
            <person name="Gulick P.J."/>
            <person name="Galiba G."/>
            <person name="Kalapos B."/>
            <person name="Nelson D.R."/>
            <person name="Li P."/>
            <person name="You F.M."/>
            <person name="Luo M.C."/>
            <person name="Dvorak J."/>
        </authorList>
    </citation>
    <scope>NUCLEOTIDE SEQUENCE [LARGE SCALE GENOMIC DNA]</scope>
    <source>
        <strain evidence="1">cv. AL8/78</strain>
    </source>
</reference>
<dbReference type="InterPro" id="IPR004158">
    <property type="entry name" value="DUF247_pln"/>
</dbReference>
<dbReference type="PANTHER" id="PTHR31549">
    <property type="entry name" value="PROTEIN, PUTATIVE (DUF247)-RELATED-RELATED"/>
    <property type="match status" value="1"/>
</dbReference>
<reference evidence="2" key="2">
    <citation type="journal article" date="2017" name="Nat. Plants">
        <title>The Aegilops tauschii genome reveals multiple impacts of transposons.</title>
        <authorList>
            <person name="Zhao G."/>
            <person name="Zou C."/>
            <person name="Li K."/>
            <person name="Wang K."/>
            <person name="Li T."/>
            <person name="Gao L."/>
            <person name="Zhang X."/>
            <person name="Wang H."/>
            <person name="Yang Z."/>
            <person name="Liu X."/>
            <person name="Jiang W."/>
            <person name="Mao L."/>
            <person name="Kong X."/>
            <person name="Jiao Y."/>
            <person name="Jia J."/>
        </authorList>
    </citation>
    <scope>NUCLEOTIDE SEQUENCE [LARGE SCALE GENOMIC DNA]</scope>
    <source>
        <strain evidence="2">cv. AL8/78</strain>
    </source>
</reference>
<protein>
    <submittedName>
        <fullName evidence="1">Uncharacterized protein</fullName>
    </submittedName>
</protein>
<dbReference type="PANTHER" id="PTHR31549:SF309">
    <property type="match status" value="1"/>
</dbReference>
<name>A0A453DLZ8_AEGTS</name>
<proteinExistence type="predicted"/>
<keyword evidence="2" id="KW-1185">Reference proteome</keyword>
<reference evidence="1" key="4">
    <citation type="submission" date="2019-03" db="UniProtKB">
        <authorList>
            <consortium name="EnsemblPlants"/>
        </authorList>
    </citation>
    <scope>IDENTIFICATION</scope>
</reference>
<evidence type="ECO:0000313" key="2">
    <source>
        <dbReference type="Proteomes" id="UP000015105"/>
    </source>
</evidence>
<dbReference type="AlphaFoldDB" id="A0A453DLZ8"/>
<organism evidence="1 2">
    <name type="scientific">Aegilops tauschii subsp. strangulata</name>
    <name type="common">Goatgrass</name>
    <dbReference type="NCBI Taxonomy" id="200361"/>
    <lineage>
        <taxon>Eukaryota</taxon>
        <taxon>Viridiplantae</taxon>
        <taxon>Streptophyta</taxon>
        <taxon>Embryophyta</taxon>
        <taxon>Tracheophyta</taxon>
        <taxon>Spermatophyta</taxon>
        <taxon>Magnoliopsida</taxon>
        <taxon>Liliopsida</taxon>
        <taxon>Poales</taxon>
        <taxon>Poaceae</taxon>
        <taxon>BOP clade</taxon>
        <taxon>Pooideae</taxon>
        <taxon>Triticodae</taxon>
        <taxon>Triticeae</taxon>
        <taxon>Triticinae</taxon>
        <taxon>Aegilops</taxon>
    </lineage>
</organism>
<accession>A0A453DLZ8</accession>
<reference evidence="2" key="1">
    <citation type="journal article" date="2014" name="Science">
        <title>Ancient hybridizations among the ancestral genomes of bread wheat.</title>
        <authorList>
            <consortium name="International Wheat Genome Sequencing Consortium,"/>
            <person name="Marcussen T."/>
            <person name="Sandve S.R."/>
            <person name="Heier L."/>
            <person name="Spannagl M."/>
            <person name="Pfeifer M."/>
            <person name="Jakobsen K.S."/>
            <person name="Wulff B.B."/>
            <person name="Steuernagel B."/>
            <person name="Mayer K.F."/>
            <person name="Olsen O.A."/>
        </authorList>
    </citation>
    <scope>NUCLEOTIDE SEQUENCE [LARGE SCALE GENOMIC DNA]</scope>
    <source>
        <strain evidence="2">cv. AL8/78</strain>
    </source>
</reference>
<dbReference type="Pfam" id="PF03140">
    <property type="entry name" value="DUF247"/>
    <property type="match status" value="1"/>
</dbReference>
<reference evidence="1" key="3">
    <citation type="journal article" date="2017" name="Nature">
        <title>Genome sequence of the progenitor of the wheat D genome Aegilops tauschii.</title>
        <authorList>
            <person name="Luo M.C."/>
            <person name="Gu Y.Q."/>
            <person name="Puiu D."/>
            <person name="Wang H."/>
            <person name="Twardziok S.O."/>
            <person name="Deal K.R."/>
            <person name="Huo N."/>
            <person name="Zhu T."/>
            <person name="Wang L."/>
            <person name="Wang Y."/>
            <person name="McGuire P.E."/>
            <person name="Liu S."/>
            <person name="Long H."/>
            <person name="Ramasamy R.K."/>
            <person name="Rodriguez J.C."/>
            <person name="Van S.L."/>
            <person name="Yuan L."/>
            <person name="Wang Z."/>
            <person name="Xia Z."/>
            <person name="Xiao L."/>
            <person name="Anderson O.D."/>
            <person name="Ouyang S."/>
            <person name="Liang Y."/>
            <person name="Zimin A.V."/>
            <person name="Pertea G."/>
            <person name="Qi P."/>
            <person name="Bennetzen J.L."/>
            <person name="Dai X."/>
            <person name="Dawson M.W."/>
            <person name="Muller H.G."/>
            <person name="Kugler K."/>
            <person name="Rivarola-Duarte L."/>
            <person name="Spannagl M."/>
            <person name="Mayer K.F.X."/>
            <person name="Lu F.H."/>
            <person name="Bevan M.W."/>
            <person name="Leroy P."/>
            <person name="Li P."/>
            <person name="You F.M."/>
            <person name="Sun Q."/>
            <person name="Liu Z."/>
            <person name="Lyons E."/>
            <person name="Wicker T."/>
            <person name="Salzberg S.L."/>
            <person name="Devos K.M."/>
            <person name="Dvorak J."/>
        </authorList>
    </citation>
    <scope>NUCLEOTIDE SEQUENCE [LARGE SCALE GENOMIC DNA]</scope>
    <source>
        <strain evidence="1">cv. AL8/78</strain>
    </source>
</reference>
<sequence length="340" mass="38604">MSSWAVDMEKKLDDVEQPAKVERWLKHCIFRVPLRFKMAIGGVSCIYKPQTVSLGPFHHGDKDLKPMEEHKLRAVRHLLHRANCKTTLAELIAAVDEVVDELQDAYMDLGEEWQGKENRGKFLEMMITDGCFLLEVMRTVAAVEEKGSILMAMDYMHGDPVFSKHGIQHMKPFVQRDMLMVENQLPLMLLEKIVAAEEGKAPSTASINFMVLKFLESEDVPEGINLGLHPLDIYRTSLLNAGMKTKGDKQGQRHPQEASSRLKVGCVHASRPTNRIFIETGAWRQRWGHRVFPVQIIRREWCHGRRGSCLRQAFGSCPAARAVLTTLTWIAGRSTCPSYL</sequence>
<dbReference type="EnsemblPlants" id="AET2Gv21301900.3">
    <property type="protein sequence ID" value="AET2Gv21301900.3"/>
    <property type="gene ID" value="AET2Gv21301900"/>
</dbReference>